<keyword evidence="6" id="KW-0547">Nucleotide-binding</keyword>
<accession>A0A0N4VI05</accession>
<dbReference type="InterPro" id="IPR006212">
    <property type="entry name" value="Furin_repeat"/>
</dbReference>
<comment type="catalytic activity">
    <reaction evidence="14">
        <text>L-tyrosyl-[protein] + ATP = O-phospho-L-tyrosyl-[protein] + ADP + H(+)</text>
        <dbReference type="Rhea" id="RHEA:10596"/>
        <dbReference type="Rhea" id="RHEA-COMP:10136"/>
        <dbReference type="Rhea" id="RHEA-COMP:20101"/>
        <dbReference type="ChEBI" id="CHEBI:15378"/>
        <dbReference type="ChEBI" id="CHEBI:30616"/>
        <dbReference type="ChEBI" id="CHEBI:46858"/>
        <dbReference type="ChEBI" id="CHEBI:61978"/>
        <dbReference type="ChEBI" id="CHEBI:456216"/>
        <dbReference type="EC" id="2.7.10.1"/>
    </reaction>
</comment>
<dbReference type="InterPro" id="IPR000494">
    <property type="entry name" value="Rcpt_L-dom"/>
</dbReference>
<evidence type="ECO:0000256" key="11">
    <source>
        <dbReference type="ARBA" id="ARBA00023137"/>
    </source>
</evidence>
<evidence type="ECO:0000256" key="3">
    <source>
        <dbReference type="ARBA" id="ARBA00022553"/>
    </source>
</evidence>
<dbReference type="Pfam" id="PF01030">
    <property type="entry name" value="Recep_L_domain"/>
    <property type="match status" value="2"/>
</dbReference>
<dbReference type="InterPro" id="IPR009030">
    <property type="entry name" value="Growth_fac_rcpt_cys_sf"/>
</dbReference>
<evidence type="ECO:0000256" key="8">
    <source>
        <dbReference type="ARBA" id="ARBA00022840"/>
    </source>
</evidence>
<evidence type="ECO:0000256" key="1">
    <source>
        <dbReference type="ARBA" id="ARBA00004479"/>
    </source>
</evidence>
<dbReference type="PANTHER" id="PTHR21662">
    <property type="entry name" value="RECEPTOR PROTEIN-TYROSINE KINASE"/>
    <property type="match status" value="1"/>
</dbReference>
<evidence type="ECO:0000256" key="14">
    <source>
        <dbReference type="ARBA" id="ARBA00051243"/>
    </source>
</evidence>
<name>A0A0N4VI05_ENTVE</name>
<dbReference type="InterPro" id="IPR006211">
    <property type="entry name" value="Furin-like_Cys-rich_dom"/>
</dbReference>
<dbReference type="WBParaSite" id="EVEC_0001045601-mRNA-1">
    <property type="protein sequence ID" value="EVEC_0001045601-mRNA-1"/>
    <property type="gene ID" value="EVEC_0001045601"/>
</dbReference>
<evidence type="ECO:0000256" key="10">
    <source>
        <dbReference type="ARBA" id="ARBA00023136"/>
    </source>
</evidence>
<feature type="region of interest" description="Disordered" evidence="15">
    <location>
        <begin position="996"/>
        <end position="1017"/>
    </location>
</feature>
<keyword evidence="5 16" id="KW-0812">Transmembrane</keyword>
<evidence type="ECO:0000256" key="7">
    <source>
        <dbReference type="ARBA" id="ARBA00022777"/>
    </source>
</evidence>
<dbReference type="AlphaFoldDB" id="A0A0N4VI05"/>
<comment type="subcellular location">
    <subcellularLocation>
        <location evidence="1">Membrane</location>
        <topology evidence="1">Single-pass type I membrane protein</topology>
    </subcellularLocation>
</comment>
<dbReference type="Gene3D" id="2.10.220.10">
    <property type="entry name" value="Hormone Receptor, Insulin-like Growth Factor Receptor 1, Chain A, domain 2"/>
    <property type="match status" value="4"/>
</dbReference>
<dbReference type="SUPFAM" id="SSF52058">
    <property type="entry name" value="L domain-like"/>
    <property type="match status" value="2"/>
</dbReference>
<feature type="chain" id="PRO_5005887572" description="receptor protein-tyrosine kinase" evidence="17">
    <location>
        <begin position="17"/>
        <end position="1134"/>
    </location>
</feature>
<keyword evidence="8" id="KW-0067">ATP-binding</keyword>
<dbReference type="GO" id="GO:0004714">
    <property type="term" value="F:transmembrane receptor protein tyrosine kinase activity"/>
    <property type="evidence" value="ECO:0007669"/>
    <property type="project" value="UniProtKB-EC"/>
</dbReference>
<evidence type="ECO:0000259" key="19">
    <source>
        <dbReference type="Pfam" id="PF01030"/>
    </source>
</evidence>
<evidence type="ECO:0000313" key="21">
    <source>
        <dbReference type="WBParaSite" id="EVEC_0001045601-mRNA-1"/>
    </source>
</evidence>
<evidence type="ECO:0000256" key="17">
    <source>
        <dbReference type="SAM" id="SignalP"/>
    </source>
</evidence>
<dbReference type="InterPro" id="IPR036941">
    <property type="entry name" value="Rcpt_L-dom_sf"/>
</dbReference>
<evidence type="ECO:0000259" key="18">
    <source>
        <dbReference type="Pfam" id="PF00757"/>
    </source>
</evidence>
<evidence type="ECO:0000256" key="13">
    <source>
        <dbReference type="ARBA" id="ARBA00023180"/>
    </source>
</evidence>
<evidence type="ECO:0000256" key="5">
    <source>
        <dbReference type="ARBA" id="ARBA00022692"/>
    </source>
</evidence>
<dbReference type="EC" id="2.7.10.1" evidence="2"/>
<keyword evidence="12" id="KW-0675">Receptor</keyword>
<evidence type="ECO:0000256" key="4">
    <source>
        <dbReference type="ARBA" id="ARBA00022679"/>
    </source>
</evidence>
<evidence type="ECO:0000256" key="2">
    <source>
        <dbReference type="ARBA" id="ARBA00011902"/>
    </source>
</evidence>
<evidence type="ECO:0000256" key="15">
    <source>
        <dbReference type="SAM" id="MobiDB-lite"/>
    </source>
</evidence>
<dbReference type="SMART" id="SM00261">
    <property type="entry name" value="FU"/>
    <property type="match status" value="6"/>
</dbReference>
<dbReference type="Pfam" id="PF14843">
    <property type="entry name" value="GF_recep_IV"/>
    <property type="match status" value="1"/>
</dbReference>
<evidence type="ECO:0000256" key="9">
    <source>
        <dbReference type="ARBA" id="ARBA00022989"/>
    </source>
</evidence>
<keyword evidence="17" id="KW-0732">Signal</keyword>
<protein>
    <recommendedName>
        <fullName evidence="2">receptor protein-tyrosine kinase</fullName>
        <ecNumber evidence="2">2.7.10.1</ecNumber>
    </recommendedName>
</protein>
<feature type="domain" description="Growth factor receptor" evidence="20">
    <location>
        <begin position="534"/>
        <end position="637"/>
    </location>
</feature>
<evidence type="ECO:0000259" key="20">
    <source>
        <dbReference type="Pfam" id="PF14843"/>
    </source>
</evidence>
<keyword evidence="7" id="KW-0418">Kinase</keyword>
<dbReference type="InterPro" id="IPR032778">
    <property type="entry name" value="GF_recep_IV"/>
</dbReference>
<dbReference type="Pfam" id="PF00757">
    <property type="entry name" value="Furin-like"/>
    <property type="match status" value="1"/>
</dbReference>
<proteinExistence type="predicted"/>
<feature type="domain" description="Furin-like cysteine-rich" evidence="18">
    <location>
        <begin position="170"/>
        <end position="327"/>
    </location>
</feature>
<evidence type="ECO:0000256" key="6">
    <source>
        <dbReference type="ARBA" id="ARBA00022741"/>
    </source>
</evidence>
<feature type="domain" description="Receptor L-domain" evidence="19">
    <location>
        <begin position="39"/>
        <end position="154"/>
    </location>
</feature>
<dbReference type="Gene3D" id="3.80.20.20">
    <property type="entry name" value="Receptor L-domain"/>
    <property type="match status" value="2"/>
</dbReference>
<dbReference type="CDD" id="cd00064">
    <property type="entry name" value="FU"/>
    <property type="match status" value="3"/>
</dbReference>
<dbReference type="Gene3D" id="3.30.200.20">
    <property type="entry name" value="Phosphorylase Kinase, domain 1"/>
    <property type="match status" value="1"/>
</dbReference>
<reference evidence="21" key="1">
    <citation type="submission" date="2017-02" db="UniProtKB">
        <authorList>
            <consortium name="WormBaseParasite"/>
        </authorList>
    </citation>
    <scope>IDENTIFICATION</scope>
</reference>
<sequence>LSTILLLGTIFTDCVGSIDGVTRAGYSDNIDILRKQYSGCTIVFGNVVIAHLQQKAIGNQTMEEMEKKLDFLNHIEQITGSLIIFATHLKSISFKRLKIIWGDELHDGMAMLIEGNEELRHLKLPSLRSVERGNITLNSNPYLCYLEKKVSFHEIVGEGASERIWRKNESTLCSKESEPECDRKCGQYCWGPGAENCQIIYRQNCTDCHSGMCHFDNPSLPICCDDACAAGCTGQGSDHCVACKRLSQDGQCVERCNGLTSYDIVKMMTVPHEKPRYTHNRFCVPECPPTTIIENENCVHRCSKGYSYDADSRPYVCKPCENGICPKCTFERLSCLLEEPLDSRNIERLKDCIIIEGYIFLSPYAFVEHLYIPPDLSQLTFEKSSDMDRFDFMNTTVPAIKEEQLEILSTVRMVTQYVEISLFDYSPTNLSFLRNLETIVGRKQRARQSLKIFSNSNLKYLGLKSLKKILGGRVFITDNKALCYANTQSRTWDDIIEEVPEAGHRKFRIERNRNPSICGNAVIYICYYLQGRRCSDSCDEDYGCWGPGSDQCVKCKYYYDGEQCLYSCSPIGNYVDGKNCLRCDEECVKCHGPSNEDCDKCKHVSLQRGLRKQCLRECPNTHYENNGTCVPCHPACYAYGPMFFSCTGGSDIAGLGGCNKCEYGVELDGSIKCLSSENNSYSVCKENHLDNYFVHLETTDKIASYKCNKCPDECFSCTGFGTDTAKHECVCAAYVTHSPGNRSYCTAKCETGSYLIKEKTANNTGHCQICHELCDHSYGCVGNKPSECERCKFAAVEKDGIQTCLDECPLGLHKYDDVNNVCHDIDPAAVVRRKKRIAAFSFVLCVVFAVVIAAVFGVNCWKYRNRYKKELQLNPPALPEYKPMDPDDKPNMNQLRLISSEQLTKTSRPLGKGAFGIVYAVSWLENPDSRPTFVVLKTYFDSFCRVPNRYLVLKKRNPPLPMESMNNENQRDLINEMMQDNDFMDPLTYFDEHDGPTTESTIIPPTPTTPAWSSNNETSGNSCNAILMSCQGRRLTNSDSTRYQSDPVHGDGSNIELSTDEGNYLVPNTKQSAVLYTPVVVHENSETDLLSPTHYYNENGTPEYYNELKPADDKIPMIRSLANRDYFAEAETAL</sequence>
<evidence type="ECO:0000256" key="16">
    <source>
        <dbReference type="SAM" id="Phobius"/>
    </source>
</evidence>
<keyword evidence="4" id="KW-0808">Transferase</keyword>
<feature type="domain" description="Receptor L-domain" evidence="19">
    <location>
        <begin position="399"/>
        <end position="489"/>
    </location>
</feature>
<dbReference type="SUPFAM" id="SSF57184">
    <property type="entry name" value="Growth factor receptor domain"/>
    <property type="match status" value="3"/>
</dbReference>
<keyword evidence="13" id="KW-0325">Glycoprotein</keyword>
<keyword evidence="11" id="KW-0829">Tyrosine-protein kinase</keyword>
<keyword evidence="10 16" id="KW-0472">Membrane</keyword>
<evidence type="ECO:0000256" key="12">
    <source>
        <dbReference type="ARBA" id="ARBA00023170"/>
    </source>
</evidence>
<keyword evidence="3" id="KW-0597">Phosphoprotein</keyword>
<keyword evidence="9 16" id="KW-1133">Transmembrane helix</keyword>
<organism evidence="21">
    <name type="scientific">Enterobius vermicularis</name>
    <name type="common">Human pinworm</name>
    <dbReference type="NCBI Taxonomy" id="51028"/>
    <lineage>
        <taxon>Eukaryota</taxon>
        <taxon>Metazoa</taxon>
        <taxon>Ecdysozoa</taxon>
        <taxon>Nematoda</taxon>
        <taxon>Chromadorea</taxon>
        <taxon>Rhabditida</taxon>
        <taxon>Spirurina</taxon>
        <taxon>Oxyuridomorpha</taxon>
        <taxon>Oxyuroidea</taxon>
        <taxon>Oxyuridae</taxon>
        <taxon>Enterobius</taxon>
    </lineage>
</organism>
<dbReference type="GO" id="GO:0005524">
    <property type="term" value="F:ATP binding"/>
    <property type="evidence" value="ECO:0007669"/>
    <property type="project" value="UniProtKB-KW"/>
</dbReference>
<dbReference type="PANTHER" id="PTHR21662:SF20">
    <property type="entry name" value="RECEPTOR L-DOMAIN DOMAIN-CONTAINING PROTEIN"/>
    <property type="match status" value="1"/>
</dbReference>
<feature type="signal peptide" evidence="17">
    <location>
        <begin position="1"/>
        <end position="16"/>
    </location>
</feature>
<dbReference type="InterPro" id="IPR053079">
    <property type="entry name" value="SPS2_domain"/>
</dbReference>
<dbReference type="GO" id="GO:0016020">
    <property type="term" value="C:membrane"/>
    <property type="evidence" value="ECO:0007669"/>
    <property type="project" value="UniProtKB-SubCell"/>
</dbReference>
<feature type="transmembrane region" description="Helical" evidence="16">
    <location>
        <begin position="837"/>
        <end position="861"/>
    </location>
</feature>